<sequence length="197" mass="20745">MIAGEGAQRVEVALREGTGTQRQIAQEVHDLDRGVGHLGLQRDFGEIRIAEQVRFFVAQGKDLGHHLRIVELRSAEFAGAGGIGAVQALAQRAMFAMLQHRHVGGVVQGELVALAAIALRGFARSLQGVWRDAGDLVLADMLGMGRGGVEHMLGKGLAQRGQPLLDLRIAGARLALQQGAAQTEIAQGVAGDALAGR</sequence>
<name>A0A1J5Q3U5_9ZZZZ</name>
<organism evidence="1">
    <name type="scientific">mine drainage metagenome</name>
    <dbReference type="NCBI Taxonomy" id="410659"/>
    <lineage>
        <taxon>unclassified sequences</taxon>
        <taxon>metagenomes</taxon>
        <taxon>ecological metagenomes</taxon>
    </lineage>
</organism>
<evidence type="ECO:0000313" key="1">
    <source>
        <dbReference type="EMBL" id="OIQ74655.1"/>
    </source>
</evidence>
<gene>
    <name evidence="1" type="ORF">GALL_436890</name>
</gene>
<dbReference type="EMBL" id="MLJW01002429">
    <property type="protein sequence ID" value="OIQ74655.1"/>
    <property type="molecule type" value="Genomic_DNA"/>
</dbReference>
<dbReference type="AlphaFoldDB" id="A0A1J5Q3U5"/>
<reference evidence="1" key="1">
    <citation type="submission" date="2016-10" db="EMBL/GenBank/DDBJ databases">
        <title>Sequence of Gallionella enrichment culture.</title>
        <authorList>
            <person name="Poehlein A."/>
            <person name="Muehling M."/>
            <person name="Daniel R."/>
        </authorList>
    </citation>
    <scope>NUCLEOTIDE SEQUENCE</scope>
</reference>
<proteinExistence type="predicted"/>
<comment type="caution">
    <text evidence="1">The sequence shown here is derived from an EMBL/GenBank/DDBJ whole genome shotgun (WGS) entry which is preliminary data.</text>
</comment>
<protein>
    <submittedName>
        <fullName evidence="1">Uncharacterized protein</fullName>
    </submittedName>
</protein>
<accession>A0A1J5Q3U5</accession>